<dbReference type="GO" id="GO:1990904">
    <property type="term" value="C:ribonucleoprotein complex"/>
    <property type="evidence" value="ECO:0007669"/>
    <property type="project" value="UniProtKB-KW"/>
</dbReference>
<dbReference type="InterPro" id="IPR012678">
    <property type="entry name" value="Ribosomal_uL23/eL15/eS24_sf"/>
</dbReference>
<dbReference type="HAMAP" id="MF_00545">
    <property type="entry name" value="Ribosomal_eS24"/>
    <property type="match status" value="1"/>
</dbReference>
<dbReference type="AlphaFoldDB" id="A0A7C2BKK5"/>
<evidence type="ECO:0000256" key="1">
    <source>
        <dbReference type="ARBA" id="ARBA00009680"/>
    </source>
</evidence>
<evidence type="ECO:0000256" key="4">
    <source>
        <dbReference type="HAMAP-Rule" id="MF_00545"/>
    </source>
</evidence>
<comment type="similarity">
    <text evidence="1 4">Belongs to the eukaryotic ribosomal protein eS24 family.</text>
</comment>
<dbReference type="GO" id="GO:0006412">
    <property type="term" value="P:translation"/>
    <property type="evidence" value="ECO:0007669"/>
    <property type="project" value="UniProtKB-UniRule"/>
</dbReference>
<dbReference type="InterPro" id="IPR001976">
    <property type="entry name" value="Ribosomal_eS24"/>
</dbReference>
<name>A0A7C2BKK5_9CREN</name>
<dbReference type="EMBL" id="DSJT01000021">
    <property type="protein sequence ID" value="HEF87331.1"/>
    <property type="molecule type" value="Genomic_DNA"/>
</dbReference>
<protein>
    <recommendedName>
        <fullName evidence="4">Small ribosomal subunit protein eS24</fullName>
    </recommendedName>
</protein>
<dbReference type="SUPFAM" id="SSF54189">
    <property type="entry name" value="Ribosomal proteins S24e, L23 and L15e"/>
    <property type="match status" value="1"/>
</dbReference>
<dbReference type="InterPro" id="IPR053709">
    <property type="entry name" value="eRP_eS24_sf"/>
</dbReference>
<dbReference type="PROSITE" id="PS00529">
    <property type="entry name" value="RIBOSOMAL_S24E"/>
    <property type="match status" value="1"/>
</dbReference>
<keyword evidence="2 4" id="KW-0689">Ribosomal protein</keyword>
<dbReference type="Pfam" id="PF01282">
    <property type="entry name" value="Ribosomal_S24e"/>
    <property type="match status" value="1"/>
</dbReference>
<evidence type="ECO:0000256" key="2">
    <source>
        <dbReference type="ARBA" id="ARBA00022980"/>
    </source>
</evidence>
<dbReference type="GO" id="GO:0005840">
    <property type="term" value="C:ribosome"/>
    <property type="evidence" value="ECO:0007669"/>
    <property type="project" value="UniProtKB-KW"/>
</dbReference>
<evidence type="ECO:0000256" key="3">
    <source>
        <dbReference type="ARBA" id="ARBA00023274"/>
    </source>
</evidence>
<comment type="caution">
    <text evidence="5">The sequence shown here is derived from an EMBL/GenBank/DDBJ whole genome shotgun (WGS) entry which is preliminary data.</text>
</comment>
<proteinExistence type="inferred from homology"/>
<organism evidence="5">
    <name type="scientific">Thermosphaera aggregans</name>
    <dbReference type="NCBI Taxonomy" id="54254"/>
    <lineage>
        <taxon>Archaea</taxon>
        <taxon>Thermoproteota</taxon>
        <taxon>Thermoprotei</taxon>
        <taxon>Desulfurococcales</taxon>
        <taxon>Desulfurococcaceae</taxon>
        <taxon>Thermosphaera</taxon>
    </lineage>
</organism>
<sequence>MAKTIQLDKYLGEVLEERYNPLVKRLELVIRLGHPGEGTPSRGLLRIALSKHYGKPVEQVIIRSLETEYGVQVSRVEAHVYDDASSVKLFEPEYIIKRNDESLQKVQQQG</sequence>
<accession>A0A7C2BKK5</accession>
<evidence type="ECO:0000313" key="5">
    <source>
        <dbReference type="EMBL" id="HEF87331.1"/>
    </source>
</evidence>
<dbReference type="GO" id="GO:0003735">
    <property type="term" value="F:structural constituent of ribosome"/>
    <property type="evidence" value="ECO:0007669"/>
    <property type="project" value="InterPro"/>
</dbReference>
<gene>
    <name evidence="4" type="primary">rps24e</name>
    <name evidence="5" type="ORF">ENP55_03380</name>
</gene>
<dbReference type="InterPro" id="IPR018098">
    <property type="entry name" value="Ribosomal_eS24_CS"/>
</dbReference>
<dbReference type="Gene3D" id="3.30.70.3370">
    <property type="match status" value="1"/>
</dbReference>
<keyword evidence="3 4" id="KW-0687">Ribonucleoprotein</keyword>
<reference evidence="5" key="1">
    <citation type="journal article" date="2020" name="mSystems">
        <title>Genome- and Community-Level Interaction Insights into Carbon Utilization and Element Cycling Functions of Hydrothermarchaeota in Hydrothermal Sediment.</title>
        <authorList>
            <person name="Zhou Z."/>
            <person name="Liu Y."/>
            <person name="Xu W."/>
            <person name="Pan J."/>
            <person name="Luo Z.H."/>
            <person name="Li M."/>
        </authorList>
    </citation>
    <scope>NUCLEOTIDE SEQUENCE [LARGE SCALE GENOMIC DNA]</scope>
    <source>
        <strain evidence="5">SpSt-23</strain>
    </source>
</reference>